<dbReference type="EMBL" id="KF900926">
    <property type="protein sequence ID" value="AIF11771.1"/>
    <property type="molecule type" value="Genomic_DNA"/>
</dbReference>
<protein>
    <submittedName>
        <fullName evidence="1">Phytanoyl-CoA dioxygenase family protein</fullName>
    </submittedName>
</protein>
<dbReference type="PANTHER" id="PTHR20883:SF48">
    <property type="entry name" value="ECTOINE DIOXYGENASE"/>
    <property type="match status" value="1"/>
</dbReference>
<dbReference type="PANTHER" id="PTHR20883">
    <property type="entry name" value="PHYTANOYL-COA DIOXYGENASE DOMAIN CONTAINING 1"/>
    <property type="match status" value="1"/>
</dbReference>
<dbReference type="Gene3D" id="2.60.120.620">
    <property type="entry name" value="q2cbj1_9rhob like domain"/>
    <property type="match status" value="1"/>
</dbReference>
<keyword evidence="1" id="KW-0223">Dioxygenase</keyword>
<dbReference type="AlphaFoldDB" id="A0A075H5X1"/>
<reference evidence="1" key="1">
    <citation type="journal article" date="2014" name="Genome Biol. Evol.">
        <title>Pangenome evidence for extensive interdomain horizontal transfer affecting lineage core and shell genes in uncultured planktonic thaumarchaeota and euryarchaeota.</title>
        <authorList>
            <person name="Deschamps P."/>
            <person name="Zivanovic Y."/>
            <person name="Moreira D."/>
            <person name="Rodriguez-Valera F."/>
            <person name="Lopez-Garcia P."/>
        </authorList>
    </citation>
    <scope>NUCLEOTIDE SEQUENCE</scope>
</reference>
<sequence length="266" mass="29474">MDIANILLHLKIDGWHVEPGIIPVDEVDSVRKSVEKSSIPKGNPNQGVNSETSLISKDQSLAPYLCHDGVLKVVESFIGQHFKISFTTAIVNNPGNDRGVWHSDWPFNQNNAGHIQAPYHDAVTHLTTIWMLSPFSVETGGTLIVPGSHRSNNNPSGDMGIDPLKSYPTEMHATGDAGSVLFFDSRLWHATATNLGDKPRVGVAVRFAPWWLNLDSLMPGSDTRKRMVEEPGPGIIEPEQGLIPNDVFNNLPEKVKPMFRHWRTKH</sequence>
<dbReference type="InterPro" id="IPR008775">
    <property type="entry name" value="Phytyl_CoA_dOase-like"/>
</dbReference>
<dbReference type="SUPFAM" id="SSF51197">
    <property type="entry name" value="Clavaminate synthase-like"/>
    <property type="match status" value="1"/>
</dbReference>
<proteinExistence type="predicted"/>
<dbReference type="Pfam" id="PF05721">
    <property type="entry name" value="PhyH"/>
    <property type="match status" value="1"/>
</dbReference>
<organism evidence="1">
    <name type="scientific">uncultured marine thaumarchaeote KM3_53_E03</name>
    <dbReference type="NCBI Taxonomy" id="1456184"/>
    <lineage>
        <taxon>Archaea</taxon>
        <taxon>Nitrososphaerota</taxon>
        <taxon>environmental samples</taxon>
    </lineage>
</organism>
<evidence type="ECO:0000313" key="1">
    <source>
        <dbReference type="EMBL" id="AIF11771.1"/>
    </source>
</evidence>
<dbReference type="GO" id="GO:0051213">
    <property type="term" value="F:dioxygenase activity"/>
    <property type="evidence" value="ECO:0007669"/>
    <property type="project" value="UniProtKB-KW"/>
</dbReference>
<name>A0A075H5X1_9ARCH</name>
<keyword evidence="1" id="KW-0560">Oxidoreductase</keyword>
<dbReference type="GO" id="GO:0046872">
    <property type="term" value="F:metal ion binding"/>
    <property type="evidence" value="ECO:0007669"/>
    <property type="project" value="UniProtKB-ARBA"/>
</dbReference>
<accession>A0A075H5X1</accession>